<evidence type="ECO:0000256" key="1">
    <source>
        <dbReference type="SAM" id="Phobius"/>
    </source>
</evidence>
<dbReference type="AlphaFoldDB" id="A0A8I1W7T1"/>
<name>A0A8I1W7T1_PLESH</name>
<protein>
    <submittedName>
        <fullName evidence="2">Uncharacterized protein</fullName>
    </submittedName>
</protein>
<keyword evidence="1" id="KW-0472">Membrane</keyword>
<keyword evidence="1" id="KW-0812">Transmembrane</keyword>
<gene>
    <name evidence="2" type="ORF">J2R62_05280</name>
</gene>
<proteinExistence type="predicted"/>
<reference evidence="2" key="1">
    <citation type="submission" date="2021-03" db="EMBL/GenBank/DDBJ databases">
        <title>Plesiomonas shigelloides zfcc0051, isolated from zebrafish feces.</title>
        <authorList>
            <person name="Vanderhoek Z."/>
            <person name="Gaulke C."/>
        </authorList>
    </citation>
    <scope>NUCLEOTIDE SEQUENCE</scope>
    <source>
        <strain evidence="2">Zfcc0051</strain>
    </source>
</reference>
<organism evidence="2 3">
    <name type="scientific">Plesiomonas shigelloides</name>
    <name type="common">Aeromonas shigelloides</name>
    <dbReference type="NCBI Taxonomy" id="703"/>
    <lineage>
        <taxon>Bacteria</taxon>
        <taxon>Pseudomonadati</taxon>
        <taxon>Pseudomonadota</taxon>
        <taxon>Gammaproteobacteria</taxon>
        <taxon>Enterobacterales</taxon>
        <taxon>Enterobacteriaceae</taxon>
        <taxon>Plesiomonas</taxon>
    </lineage>
</organism>
<dbReference type="Proteomes" id="UP000664658">
    <property type="component" value="Unassembled WGS sequence"/>
</dbReference>
<sequence>MAAEKLTRARLIQLIVVLIIFLALVAWRTWSFYETRAQQQIDMANGSAPSASTLCNLNLQSCALESKAGAAVTLELSPLPPQAESELQLRVSGLPATVVPQGTVEGRDMYMGVIPLVFTRQGDDWMASFQVGSCTSDKMVWLVNVVAGGESYPVLFDVAK</sequence>
<feature type="transmembrane region" description="Helical" evidence="1">
    <location>
        <begin position="12"/>
        <end position="30"/>
    </location>
</feature>
<keyword evidence="1" id="KW-1133">Transmembrane helix</keyword>
<evidence type="ECO:0000313" key="2">
    <source>
        <dbReference type="EMBL" id="MBO1107645.1"/>
    </source>
</evidence>
<evidence type="ECO:0000313" key="3">
    <source>
        <dbReference type="Proteomes" id="UP000664658"/>
    </source>
</evidence>
<dbReference type="RefSeq" id="WP_207541773.1">
    <property type="nucleotide sequence ID" value="NZ_JAFNAA010000004.1"/>
</dbReference>
<accession>A0A8I1W7T1</accession>
<dbReference type="EMBL" id="JAFNAA010000004">
    <property type="protein sequence ID" value="MBO1107645.1"/>
    <property type="molecule type" value="Genomic_DNA"/>
</dbReference>
<comment type="caution">
    <text evidence="2">The sequence shown here is derived from an EMBL/GenBank/DDBJ whole genome shotgun (WGS) entry which is preliminary data.</text>
</comment>